<evidence type="ECO:0000256" key="1">
    <source>
        <dbReference type="ARBA" id="ARBA00004383"/>
    </source>
</evidence>
<dbReference type="RefSeq" id="WP_002693927.1">
    <property type="nucleotide sequence ID" value="NZ_AAWS01000003.1"/>
</dbReference>
<evidence type="ECO:0000256" key="7">
    <source>
        <dbReference type="ARBA" id="ARBA00022927"/>
    </source>
</evidence>
<evidence type="ECO:0000256" key="5">
    <source>
        <dbReference type="ARBA" id="ARBA00022519"/>
    </source>
</evidence>
<dbReference type="Proteomes" id="UP000004095">
    <property type="component" value="Unassembled WGS sequence"/>
</dbReference>
<dbReference type="SUPFAM" id="SSF74653">
    <property type="entry name" value="TolA/TonB C-terminal domain"/>
    <property type="match status" value="1"/>
</dbReference>
<accession>A1ZE44</accession>
<dbReference type="GO" id="GO:0015031">
    <property type="term" value="P:protein transport"/>
    <property type="evidence" value="ECO:0007669"/>
    <property type="project" value="UniProtKB-KW"/>
</dbReference>
<dbReference type="GO" id="GO:0098797">
    <property type="term" value="C:plasma membrane protein complex"/>
    <property type="evidence" value="ECO:0007669"/>
    <property type="project" value="TreeGrafter"/>
</dbReference>
<dbReference type="GO" id="GO:0030288">
    <property type="term" value="C:outer membrane-bounded periplasmic space"/>
    <property type="evidence" value="ECO:0007669"/>
    <property type="project" value="InterPro"/>
</dbReference>
<dbReference type="AlphaFoldDB" id="A1ZE44"/>
<keyword evidence="7" id="KW-0653">Protein transport</keyword>
<keyword evidence="3" id="KW-0813">Transport</keyword>
<evidence type="ECO:0000313" key="13">
    <source>
        <dbReference type="Proteomes" id="UP000004095"/>
    </source>
</evidence>
<comment type="similarity">
    <text evidence="2">Belongs to the TonB family.</text>
</comment>
<evidence type="ECO:0000256" key="10">
    <source>
        <dbReference type="SAM" id="Phobius"/>
    </source>
</evidence>
<name>A1ZE44_MICM2</name>
<dbReference type="NCBIfam" id="TIGR01352">
    <property type="entry name" value="tonB_Cterm"/>
    <property type="match status" value="1"/>
</dbReference>
<evidence type="ECO:0000256" key="8">
    <source>
        <dbReference type="ARBA" id="ARBA00022989"/>
    </source>
</evidence>
<keyword evidence="13" id="KW-1185">Reference proteome</keyword>
<keyword evidence="9 10" id="KW-0472">Membrane</keyword>
<evidence type="ECO:0000256" key="2">
    <source>
        <dbReference type="ARBA" id="ARBA00006555"/>
    </source>
</evidence>
<dbReference type="EMBL" id="AAWS01000003">
    <property type="protein sequence ID" value="EAY31352.1"/>
    <property type="molecule type" value="Genomic_DNA"/>
</dbReference>
<dbReference type="InterPro" id="IPR006260">
    <property type="entry name" value="TonB/TolA_C"/>
</dbReference>
<evidence type="ECO:0000256" key="4">
    <source>
        <dbReference type="ARBA" id="ARBA00022475"/>
    </source>
</evidence>
<evidence type="ECO:0000313" key="12">
    <source>
        <dbReference type="EMBL" id="EAY31352.1"/>
    </source>
</evidence>
<organism evidence="12 13">
    <name type="scientific">Microscilla marina ATCC 23134</name>
    <dbReference type="NCBI Taxonomy" id="313606"/>
    <lineage>
        <taxon>Bacteria</taxon>
        <taxon>Pseudomonadati</taxon>
        <taxon>Bacteroidota</taxon>
        <taxon>Cytophagia</taxon>
        <taxon>Cytophagales</taxon>
        <taxon>Microscillaceae</taxon>
        <taxon>Microscilla</taxon>
    </lineage>
</organism>
<dbReference type="PROSITE" id="PS52015">
    <property type="entry name" value="TONB_CTD"/>
    <property type="match status" value="1"/>
</dbReference>
<protein>
    <submittedName>
        <fullName evidence="12">TonB</fullName>
    </submittedName>
</protein>
<dbReference type="eggNOG" id="COG0810">
    <property type="taxonomic scope" value="Bacteria"/>
</dbReference>
<feature type="domain" description="TonB C-terminal" evidence="11">
    <location>
        <begin position="139"/>
        <end position="229"/>
    </location>
</feature>
<keyword evidence="8 10" id="KW-1133">Transmembrane helix</keyword>
<gene>
    <name evidence="12" type="ORF">M23134_04185</name>
</gene>
<sequence length="229" mass="26090">MELKKNPSADIGRRKLLFFSIGLAVTMLFIVVSFEWRVYDSITKVEFKDDGEDFEEQIEIPITEMPPPPPPVLQQPEVIEVPDEEKIDEEIEVNLDVEFKEEAPPPPPVKVDLPPPPPPVVEKEEKIFMIVEDQAMPKGGLRKFYKYIGKNLKYPSQARRMGVEGKVYIQFVVEKDGSITDIKILKGIGSGCDEEAIRVLKNAPKWKPGKQRGVPVRVRRSIPIVFKLQ</sequence>
<dbReference type="PANTHER" id="PTHR33446">
    <property type="entry name" value="PROTEIN TONB-RELATED"/>
    <property type="match status" value="1"/>
</dbReference>
<dbReference type="InterPro" id="IPR037682">
    <property type="entry name" value="TonB_C"/>
</dbReference>
<dbReference type="GO" id="GO:0031992">
    <property type="term" value="F:energy transducer activity"/>
    <property type="evidence" value="ECO:0007669"/>
    <property type="project" value="InterPro"/>
</dbReference>
<keyword evidence="4" id="KW-1003">Cell membrane</keyword>
<dbReference type="PRINTS" id="PR01374">
    <property type="entry name" value="TONBPROTEIN"/>
</dbReference>
<evidence type="ECO:0000256" key="9">
    <source>
        <dbReference type="ARBA" id="ARBA00023136"/>
    </source>
</evidence>
<comment type="caution">
    <text evidence="12">The sequence shown here is derived from an EMBL/GenBank/DDBJ whole genome shotgun (WGS) entry which is preliminary data.</text>
</comment>
<evidence type="ECO:0000256" key="6">
    <source>
        <dbReference type="ARBA" id="ARBA00022692"/>
    </source>
</evidence>
<dbReference type="PANTHER" id="PTHR33446:SF2">
    <property type="entry name" value="PROTEIN TONB"/>
    <property type="match status" value="1"/>
</dbReference>
<keyword evidence="6 10" id="KW-0812">Transmembrane</keyword>
<feature type="transmembrane region" description="Helical" evidence="10">
    <location>
        <begin position="16"/>
        <end position="36"/>
    </location>
</feature>
<dbReference type="GO" id="GO:0055085">
    <property type="term" value="P:transmembrane transport"/>
    <property type="evidence" value="ECO:0007669"/>
    <property type="project" value="InterPro"/>
</dbReference>
<dbReference type="InterPro" id="IPR003538">
    <property type="entry name" value="TonB"/>
</dbReference>
<evidence type="ECO:0000259" key="11">
    <source>
        <dbReference type="PROSITE" id="PS52015"/>
    </source>
</evidence>
<evidence type="ECO:0000256" key="3">
    <source>
        <dbReference type="ARBA" id="ARBA00022448"/>
    </source>
</evidence>
<keyword evidence="5" id="KW-0997">Cell inner membrane</keyword>
<dbReference type="Gene3D" id="3.30.1150.10">
    <property type="match status" value="1"/>
</dbReference>
<proteinExistence type="inferred from homology"/>
<dbReference type="Pfam" id="PF03544">
    <property type="entry name" value="TonB_C"/>
    <property type="match status" value="1"/>
</dbReference>
<dbReference type="InterPro" id="IPR051045">
    <property type="entry name" value="TonB-dependent_transducer"/>
</dbReference>
<dbReference type="GO" id="GO:0015891">
    <property type="term" value="P:siderophore transport"/>
    <property type="evidence" value="ECO:0007669"/>
    <property type="project" value="InterPro"/>
</dbReference>
<comment type="subcellular location">
    <subcellularLocation>
        <location evidence="1">Cell inner membrane</location>
        <topology evidence="1">Single-pass membrane protein</topology>
        <orientation evidence="1">Periplasmic side</orientation>
    </subcellularLocation>
</comment>
<reference evidence="12 13" key="1">
    <citation type="submission" date="2007-01" db="EMBL/GenBank/DDBJ databases">
        <authorList>
            <person name="Haygood M."/>
            <person name="Podell S."/>
            <person name="Anderson C."/>
            <person name="Hopkinson B."/>
            <person name="Roe K."/>
            <person name="Barbeau K."/>
            <person name="Gaasterland T."/>
            <person name="Ferriera S."/>
            <person name="Johnson J."/>
            <person name="Kravitz S."/>
            <person name="Beeson K."/>
            <person name="Sutton G."/>
            <person name="Rogers Y.-H."/>
            <person name="Friedman R."/>
            <person name="Frazier M."/>
            <person name="Venter J.C."/>
        </authorList>
    </citation>
    <scope>NUCLEOTIDE SEQUENCE [LARGE SCALE GENOMIC DNA]</scope>
    <source>
        <strain evidence="12 13">ATCC 23134</strain>
    </source>
</reference>
<dbReference type="OrthoDB" id="9812355at2"/>